<dbReference type="GeneID" id="34617648"/>
<feature type="compositionally biased region" description="Low complexity" evidence="1">
    <location>
        <begin position="258"/>
        <end position="272"/>
    </location>
</feature>
<feature type="compositionally biased region" description="Basic and acidic residues" evidence="1">
    <location>
        <begin position="114"/>
        <end position="137"/>
    </location>
</feature>
<evidence type="ECO:0000313" key="3">
    <source>
        <dbReference type="RefSeq" id="XP_026191834.1"/>
    </source>
</evidence>
<dbReference type="SUPFAM" id="SSF48452">
    <property type="entry name" value="TPR-like"/>
    <property type="match status" value="1"/>
</dbReference>
<feature type="region of interest" description="Disordered" evidence="1">
    <location>
        <begin position="258"/>
        <end position="277"/>
    </location>
</feature>
<name>A0A6P6RWF5_9EIME</name>
<reference evidence="3" key="1">
    <citation type="submission" date="2025-08" db="UniProtKB">
        <authorList>
            <consortium name="RefSeq"/>
        </authorList>
    </citation>
    <scope>IDENTIFICATION</scope>
</reference>
<sequence length="463" mass="49333">MRQATDHYLSGNYEAAVSALKETIRKAPGLHDPFHLLVRCIYLSRGAQKATGNAVDTPGCSSYENAERNVSDSDSGKEAVQRDVEAKGCSGRAKETATSEKKSSSRAVAEEANGDGRDASEEATERSKDGEEDHDMRQLEENVTFQLAQVYKQMGAHERACAVLQPLHSRNWGLAPLSSLLAFCLHKSGRLQEAREVLEGALYKLLPHEATQQLMLELQRDLLHQQHQPQRQEEHDQHELDSAAAKCSKAVLSEADAPSQSATATAATPTSSNVSPEHSLLPLMEKEQQDCLNMLCEIDAEEGRHSHCLLLIQSFLGAAPLTSAPLDLAVKLAAAGVITGKLDCSAEVEARLNAAALRRRPAGGSPKAAAASAIPAAGTNGFRGVCGSFLVASVDSCCVAPTHTCAALEERENVILAALLGHLSLPSPPPSVVDARLAALGRNTQGYAAVRRLLCAVGVFSCL</sequence>
<keyword evidence="2" id="KW-1185">Reference proteome</keyword>
<dbReference type="Gene3D" id="1.25.40.10">
    <property type="entry name" value="Tetratricopeptide repeat domain"/>
    <property type="match status" value="1"/>
</dbReference>
<dbReference type="Proteomes" id="UP000515125">
    <property type="component" value="Unplaced"/>
</dbReference>
<dbReference type="AlphaFoldDB" id="A0A6P6RWF5"/>
<evidence type="ECO:0000256" key="1">
    <source>
        <dbReference type="SAM" id="MobiDB-lite"/>
    </source>
</evidence>
<feature type="compositionally biased region" description="Basic and acidic residues" evidence="1">
    <location>
        <begin position="65"/>
        <end position="103"/>
    </location>
</feature>
<evidence type="ECO:0000313" key="2">
    <source>
        <dbReference type="Proteomes" id="UP000515125"/>
    </source>
</evidence>
<proteinExistence type="predicted"/>
<feature type="region of interest" description="Disordered" evidence="1">
    <location>
        <begin position="63"/>
        <end position="137"/>
    </location>
</feature>
<organism evidence="2 3">
    <name type="scientific">Cyclospora cayetanensis</name>
    <dbReference type="NCBI Taxonomy" id="88456"/>
    <lineage>
        <taxon>Eukaryota</taxon>
        <taxon>Sar</taxon>
        <taxon>Alveolata</taxon>
        <taxon>Apicomplexa</taxon>
        <taxon>Conoidasida</taxon>
        <taxon>Coccidia</taxon>
        <taxon>Eucoccidiorida</taxon>
        <taxon>Eimeriorina</taxon>
        <taxon>Eimeriidae</taxon>
        <taxon>Cyclospora</taxon>
    </lineage>
</organism>
<gene>
    <name evidence="3" type="primary">LOC34617648</name>
</gene>
<protein>
    <submittedName>
        <fullName evidence="3">Uncharacterized protein LOC34617648</fullName>
    </submittedName>
</protein>
<dbReference type="RefSeq" id="XP_026191834.1">
    <property type="nucleotide sequence ID" value="XM_026336049.1"/>
</dbReference>
<dbReference type="OrthoDB" id="349143at2759"/>
<accession>A0A6P6RWF5</accession>
<dbReference type="InterPro" id="IPR011990">
    <property type="entry name" value="TPR-like_helical_dom_sf"/>
</dbReference>